<name>A0A8J6HB66_TENMO</name>
<feature type="transmembrane region" description="Helical" evidence="1">
    <location>
        <begin position="157"/>
        <end position="184"/>
    </location>
</feature>
<proteinExistence type="predicted"/>
<evidence type="ECO:0000256" key="1">
    <source>
        <dbReference type="SAM" id="Phobius"/>
    </source>
</evidence>
<evidence type="ECO:0000313" key="3">
    <source>
        <dbReference type="Proteomes" id="UP000719412"/>
    </source>
</evidence>
<gene>
    <name evidence="2" type="ORF">GEV33_011345</name>
</gene>
<feature type="transmembrane region" description="Helical" evidence="1">
    <location>
        <begin position="12"/>
        <end position="36"/>
    </location>
</feature>
<comment type="caution">
    <text evidence="2">The sequence shown here is derived from an EMBL/GenBank/DDBJ whole genome shotgun (WGS) entry which is preliminary data.</text>
</comment>
<feature type="transmembrane region" description="Helical" evidence="1">
    <location>
        <begin position="191"/>
        <end position="207"/>
    </location>
</feature>
<accession>A0A8J6HB66</accession>
<reference evidence="2" key="2">
    <citation type="submission" date="2021-08" db="EMBL/GenBank/DDBJ databases">
        <authorList>
            <person name="Eriksson T."/>
        </authorList>
    </citation>
    <scope>NUCLEOTIDE SEQUENCE</scope>
    <source>
        <strain evidence="2">Stoneville</strain>
        <tissue evidence="2">Whole head</tissue>
    </source>
</reference>
<feature type="transmembrane region" description="Helical" evidence="1">
    <location>
        <begin position="251"/>
        <end position="272"/>
    </location>
</feature>
<dbReference type="Proteomes" id="UP000719412">
    <property type="component" value="Unassembled WGS sequence"/>
</dbReference>
<dbReference type="EMBL" id="JABDTM020026802">
    <property type="protein sequence ID" value="KAH0811444.1"/>
    <property type="molecule type" value="Genomic_DNA"/>
</dbReference>
<keyword evidence="1" id="KW-0812">Transmembrane</keyword>
<feature type="transmembrane region" description="Helical" evidence="1">
    <location>
        <begin position="48"/>
        <end position="68"/>
    </location>
</feature>
<feature type="transmembrane region" description="Helical" evidence="1">
    <location>
        <begin position="80"/>
        <end position="100"/>
    </location>
</feature>
<keyword evidence="1" id="KW-1133">Transmembrane helix</keyword>
<organism evidence="2 3">
    <name type="scientific">Tenebrio molitor</name>
    <name type="common">Yellow mealworm beetle</name>
    <dbReference type="NCBI Taxonomy" id="7067"/>
    <lineage>
        <taxon>Eukaryota</taxon>
        <taxon>Metazoa</taxon>
        <taxon>Ecdysozoa</taxon>
        <taxon>Arthropoda</taxon>
        <taxon>Hexapoda</taxon>
        <taxon>Insecta</taxon>
        <taxon>Pterygota</taxon>
        <taxon>Neoptera</taxon>
        <taxon>Endopterygota</taxon>
        <taxon>Coleoptera</taxon>
        <taxon>Polyphaga</taxon>
        <taxon>Cucujiformia</taxon>
        <taxon>Tenebrionidae</taxon>
        <taxon>Tenebrio</taxon>
    </lineage>
</organism>
<feature type="transmembrane region" description="Helical" evidence="1">
    <location>
        <begin position="112"/>
        <end position="132"/>
    </location>
</feature>
<feature type="transmembrane region" description="Helical" evidence="1">
    <location>
        <begin position="284"/>
        <end position="304"/>
    </location>
</feature>
<evidence type="ECO:0000313" key="2">
    <source>
        <dbReference type="EMBL" id="KAH0811444.1"/>
    </source>
</evidence>
<reference evidence="2" key="1">
    <citation type="journal article" date="2020" name="J Insects Food Feed">
        <title>The yellow mealworm (Tenebrio molitor) genome: a resource for the emerging insects as food and feed industry.</title>
        <authorList>
            <person name="Eriksson T."/>
            <person name="Andere A."/>
            <person name="Kelstrup H."/>
            <person name="Emery V."/>
            <person name="Picard C."/>
        </authorList>
    </citation>
    <scope>NUCLEOTIDE SEQUENCE</scope>
    <source>
        <strain evidence="2">Stoneville</strain>
        <tissue evidence="2">Whole head</tissue>
    </source>
</reference>
<keyword evidence="3" id="KW-1185">Reference proteome</keyword>
<protein>
    <submittedName>
        <fullName evidence="2">Uncharacterized protein</fullName>
    </submittedName>
</protein>
<feature type="transmembrane region" description="Helical" evidence="1">
    <location>
        <begin position="340"/>
        <end position="357"/>
    </location>
</feature>
<dbReference type="AlphaFoldDB" id="A0A8J6HB66"/>
<keyword evidence="1" id="KW-0472">Membrane</keyword>
<sequence length="360" mass="40454">MELSQVELKVKQIAGVLCTIEGLAWTIMSFICIILYNSETIYIGTMSYWNLVEYSMYTMFFISGSAVFPNQTLTGRVFTGFAWIHFLLNVLWTVMSLLILRTQTTRQRLTGWSHLTLTICAWDFVTVLILGVDYKNCISGYFIGNAASQEMVCANGILPVLVIAAKGFVLWIMNLCLGVTLLLTTRRLKRIQGSAWALMSLICLVLYNSPPHDVNTTTYMGSVNLAIYEFFLFQSGDVFDNQSFNGATFAGFVWIYFFLNVLWVVVSVYVWSQDISKKTALWSYVTLAICLWDFIIVVILGADYGKCLDFVRSDQLNPIVLEMICANAILPVLVVAAKGFVLWFVNVALALLLMNAANQA</sequence>